<dbReference type="RefSeq" id="WP_105354963.1">
    <property type="nucleotide sequence ID" value="NZ_PUIA01000042.1"/>
</dbReference>
<organism evidence="1 2">
    <name type="scientific">Blastopirellula marina</name>
    <dbReference type="NCBI Taxonomy" id="124"/>
    <lineage>
        <taxon>Bacteria</taxon>
        <taxon>Pseudomonadati</taxon>
        <taxon>Planctomycetota</taxon>
        <taxon>Planctomycetia</taxon>
        <taxon>Pirellulales</taxon>
        <taxon>Pirellulaceae</taxon>
        <taxon>Blastopirellula</taxon>
    </lineage>
</organism>
<proteinExistence type="predicted"/>
<dbReference type="AlphaFoldDB" id="A0A2S8FA97"/>
<protein>
    <submittedName>
        <fullName evidence="1">Uncharacterized protein</fullName>
    </submittedName>
</protein>
<dbReference type="Proteomes" id="UP000240009">
    <property type="component" value="Unassembled WGS sequence"/>
</dbReference>
<evidence type="ECO:0000313" key="1">
    <source>
        <dbReference type="EMBL" id="PQO29096.1"/>
    </source>
</evidence>
<evidence type="ECO:0000313" key="2">
    <source>
        <dbReference type="Proteomes" id="UP000240009"/>
    </source>
</evidence>
<gene>
    <name evidence="1" type="ORF">C5Y96_15175</name>
</gene>
<sequence length="70" mass="8151">MSDGNGKEGDRIDWELVIGELRDRIAELLNSDDAYEQYRAKESKKILGLLLASYRARWDDDYPIQEETSE</sequence>
<dbReference type="EMBL" id="PUIA01000042">
    <property type="protein sequence ID" value="PQO29096.1"/>
    <property type="molecule type" value="Genomic_DNA"/>
</dbReference>
<comment type="caution">
    <text evidence="1">The sequence shown here is derived from an EMBL/GenBank/DDBJ whole genome shotgun (WGS) entry which is preliminary data.</text>
</comment>
<reference evidence="1 2" key="1">
    <citation type="submission" date="2018-02" db="EMBL/GenBank/DDBJ databases">
        <title>Comparative genomes isolates from brazilian mangrove.</title>
        <authorList>
            <person name="Araujo J.E."/>
            <person name="Taketani R.G."/>
            <person name="Silva M.C.P."/>
            <person name="Loureco M.V."/>
            <person name="Andreote F.D."/>
        </authorList>
    </citation>
    <scope>NUCLEOTIDE SEQUENCE [LARGE SCALE GENOMIC DNA]</scope>
    <source>
        <strain evidence="1 2">HEX-2 MGV</strain>
    </source>
</reference>
<name>A0A2S8FA97_9BACT</name>
<accession>A0A2S8FA97</accession>